<gene>
    <name evidence="1" type="ORF">KK1_029371</name>
</gene>
<protein>
    <recommendedName>
        <fullName evidence="3">Reverse transcriptase</fullName>
    </recommendedName>
</protein>
<evidence type="ECO:0000313" key="2">
    <source>
        <dbReference type="Proteomes" id="UP000075243"/>
    </source>
</evidence>
<dbReference type="Proteomes" id="UP000075243">
    <property type="component" value="Unassembled WGS sequence"/>
</dbReference>
<evidence type="ECO:0000313" key="1">
    <source>
        <dbReference type="EMBL" id="KYP48886.1"/>
    </source>
</evidence>
<dbReference type="SUPFAM" id="SSF56672">
    <property type="entry name" value="DNA/RNA polymerases"/>
    <property type="match status" value="1"/>
</dbReference>
<evidence type="ECO:0008006" key="3">
    <source>
        <dbReference type="Google" id="ProtNLM"/>
    </source>
</evidence>
<accession>A0A151S266</accession>
<sequence>EIKSFLGLTNYYRQFIENFSSLAFPLTKLTRKNNLLFGTLGVRKAFKSLRKD</sequence>
<dbReference type="Gene3D" id="3.30.70.270">
    <property type="match status" value="1"/>
</dbReference>
<dbReference type="InterPro" id="IPR043128">
    <property type="entry name" value="Rev_trsase/Diguanyl_cyclase"/>
</dbReference>
<dbReference type="EMBL" id="KQ483488">
    <property type="protein sequence ID" value="KYP48886.1"/>
    <property type="molecule type" value="Genomic_DNA"/>
</dbReference>
<dbReference type="AlphaFoldDB" id="A0A151S266"/>
<dbReference type="Gramene" id="C.cajan_29687.t">
    <property type="protein sequence ID" value="C.cajan_29687.t.cds1"/>
    <property type="gene ID" value="C.cajan_29687"/>
</dbReference>
<proteinExistence type="predicted"/>
<feature type="non-terminal residue" evidence="1">
    <location>
        <position position="1"/>
    </location>
</feature>
<organism evidence="1 2">
    <name type="scientific">Cajanus cajan</name>
    <name type="common">Pigeon pea</name>
    <name type="synonym">Cajanus indicus</name>
    <dbReference type="NCBI Taxonomy" id="3821"/>
    <lineage>
        <taxon>Eukaryota</taxon>
        <taxon>Viridiplantae</taxon>
        <taxon>Streptophyta</taxon>
        <taxon>Embryophyta</taxon>
        <taxon>Tracheophyta</taxon>
        <taxon>Spermatophyta</taxon>
        <taxon>Magnoliopsida</taxon>
        <taxon>eudicotyledons</taxon>
        <taxon>Gunneridae</taxon>
        <taxon>Pentapetalae</taxon>
        <taxon>rosids</taxon>
        <taxon>fabids</taxon>
        <taxon>Fabales</taxon>
        <taxon>Fabaceae</taxon>
        <taxon>Papilionoideae</taxon>
        <taxon>50 kb inversion clade</taxon>
        <taxon>NPAAA clade</taxon>
        <taxon>indigoferoid/millettioid clade</taxon>
        <taxon>Phaseoleae</taxon>
        <taxon>Cajanus</taxon>
    </lineage>
</organism>
<dbReference type="InterPro" id="IPR043502">
    <property type="entry name" value="DNA/RNA_pol_sf"/>
</dbReference>
<keyword evidence="2" id="KW-1185">Reference proteome</keyword>
<reference evidence="1" key="1">
    <citation type="journal article" date="2012" name="Nat. Biotechnol.">
        <title>Draft genome sequence of pigeonpea (Cajanus cajan), an orphan legume crop of resource-poor farmers.</title>
        <authorList>
            <person name="Varshney R.K."/>
            <person name="Chen W."/>
            <person name="Li Y."/>
            <person name="Bharti A.K."/>
            <person name="Saxena R.K."/>
            <person name="Schlueter J.A."/>
            <person name="Donoghue M.T."/>
            <person name="Azam S."/>
            <person name="Fan G."/>
            <person name="Whaley A.M."/>
            <person name="Farmer A.D."/>
            <person name="Sheridan J."/>
            <person name="Iwata A."/>
            <person name="Tuteja R."/>
            <person name="Penmetsa R.V."/>
            <person name="Wu W."/>
            <person name="Upadhyaya H.D."/>
            <person name="Yang S.P."/>
            <person name="Shah T."/>
            <person name="Saxena K.B."/>
            <person name="Michael T."/>
            <person name="McCombie W.R."/>
            <person name="Yang B."/>
            <person name="Zhang G."/>
            <person name="Yang H."/>
            <person name="Wang J."/>
            <person name="Spillane C."/>
            <person name="Cook D.R."/>
            <person name="May G.D."/>
            <person name="Xu X."/>
            <person name="Jackson S.A."/>
        </authorList>
    </citation>
    <scope>NUCLEOTIDE SEQUENCE [LARGE SCALE GENOMIC DNA]</scope>
</reference>
<name>A0A151S266_CAJCA</name>